<comment type="similarity">
    <text evidence="2">Belongs to the MscS (TC 1.A.23) family.</text>
</comment>
<dbReference type="Gene3D" id="1.10.287.1260">
    <property type="match status" value="1"/>
</dbReference>
<dbReference type="InterPro" id="IPR011014">
    <property type="entry name" value="MscS_channel_TM-2"/>
</dbReference>
<dbReference type="Pfam" id="PF21082">
    <property type="entry name" value="MS_channel_3rd"/>
    <property type="match status" value="1"/>
</dbReference>
<feature type="domain" description="Mechanosensitive ion channel MscS" evidence="8">
    <location>
        <begin position="107"/>
        <end position="172"/>
    </location>
</feature>
<dbReference type="SUPFAM" id="SSF82861">
    <property type="entry name" value="Mechanosensitive channel protein MscS (YggB), transmembrane region"/>
    <property type="match status" value="1"/>
</dbReference>
<dbReference type="InterPro" id="IPR006685">
    <property type="entry name" value="MscS_channel_2nd"/>
</dbReference>
<dbReference type="InterPro" id="IPR008910">
    <property type="entry name" value="MSC_TM_helix"/>
</dbReference>
<name>A0A1H4DER7_9FLAO</name>
<dbReference type="Gene3D" id="3.30.70.100">
    <property type="match status" value="1"/>
</dbReference>
<evidence type="ECO:0000256" key="4">
    <source>
        <dbReference type="ARBA" id="ARBA00022692"/>
    </source>
</evidence>
<accession>A0A1H4DER7</accession>
<evidence type="ECO:0000256" key="5">
    <source>
        <dbReference type="ARBA" id="ARBA00022989"/>
    </source>
</evidence>
<evidence type="ECO:0000256" key="1">
    <source>
        <dbReference type="ARBA" id="ARBA00004651"/>
    </source>
</evidence>
<feature type="transmembrane region" description="Helical" evidence="7">
    <location>
        <begin position="90"/>
        <end position="120"/>
    </location>
</feature>
<evidence type="ECO:0000259" key="9">
    <source>
        <dbReference type="Pfam" id="PF21082"/>
    </source>
</evidence>
<dbReference type="Proteomes" id="UP000198820">
    <property type="component" value="Unassembled WGS sequence"/>
</dbReference>
<sequence length="285" mass="31634">MTIQDVEKYANLLIEKVVAYLPSVIGAILAIVIGLWLIKLITNKIRKIMEKREVDIAIRDFSISIINIGLKILLFIVVITKLGFETTSFAAIIGAAGLAVGLALQGSLSNFAGGVLIILLKPFRIGDRIDAQGVSGTVNQISLFYTHVITFNNQRVVIPNGELSNNKVTNYSSESLRKDAVTVAIPYHADIKKARKVLMDLMEKDDRILKDPEPQVFVASLGESSVNLSVRFWADLDSFWGAHFDFMENSKVELEAAGIMHPFPQRDVNLYQNGPSDYLKELQNQ</sequence>
<dbReference type="PANTHER" id="PTHR30221">
    <property type="entry name" value="SMALL-CONDUCTANCE MECHANOSENSITIVE CHANNEL"/>
    <property type="match status" value="1"/>
</dbReference>
<keyword evidence="11" id="KW-1185">Reference proteome</keyword>
<dbReference type="Pfam" id="PF00924">
    <property type="entry name" value="MS_channel_2nd"/>
    <property type="match status" value="1"/>
</dbReference>
<dbReference type="Gene3D" id="2.30.30.60">
    <property type="match status" value="1"/>
</dbReference>
<dbReference type="InterPro" id="IPR023408">
    <property type="entry name" value="MscS_beta-dom_sf"/>
</dbReference>
<dbReference type="AlphaFoldDB" id="A0A1H4DER7"/>
<gene>
    <name evidence="10" type="ORF">SAMN05421540_11113</name>
</gene>
<feature type="transmembrane region" description="Helical" evidence="7">
    <location>
        <begin position="61"/>
        <end position="84"/>
    </location>
</feature>
<organism evidence="10 11">
    <name type="scientific">Psychroflexus halocasei</name>
    <dbReference type="NCBI Taxonomy" id="908615"/>
    <lineage>
        <taxon>Bacteria</taxon>
        <taxon>Pseudomonadati</taxon>
        <taxon>Bacteroidota</taxon>
        <taxon>Flavobacteriia</taxon>
        <taxon>Flavobacteriales</taxon>
        <taxon>Flavobacteriaceae</taxon>
        <taxon>Psychroflexus</taxon>
    </lineage>
</organism>
<dbReference type="SUPFAM" id="SSF82689">
    <property type="entry name" value="Mechanosensitive channel protein MscS (YggB), C-terminal domain"/>
    <property type="match status" value="1"/>
</dbReference>
<comment type="subcellular location">
    <subcellularLocation>
        <location evidence="1">Cell membrane</location>
        <topology evidence="1">Multi-pass membrane protein</topology>
    </subcellularLocation>
</comment>
<protein>
    <submittedName>
        <fullName evidence="10">Small conductance mechanosensitive channel</fullName>
    </submittedName>
</protein>
<dbReference type="SUPFAM" id="SSF50182">
    <property type="entry name" value="Sm-like ribonucleoproteins"/>
    <property type="match status" value="1"/>
</dbReference>
<evidence type="ECO:0000259" key="8">
    <source>
        <dbReference type="Pfam" id="PF00924"/>
    </source>
</evidence>
<feature type="domain" description="Mechanosensitive ion channel MscS C-terminal" evidence="9">
    <location>
        <begin position="181"/>
        <end position="259"/>
    </location>
</feature>
<evidence type="ECO:0000256" key="6">
    <source>
        <dbReference type="ARBA" id="ARBA00023136"/>
    </source>
</evidence>
<dbReference type="InterPro" id="IPR049278">
    <property type="entry name" value="MS_channel_C"/>
</dbReference>
<dbReference type="PANTHER" id="PTHR30221:SF1">
    <property type="entry name" value="SMALL-CONDUCTANCE MECHANOSENSITIVE CHANNEL"/>
    <property type="match status" value="1"/>
</dbReference>
<dbReference type="GO" id="GO:0008381">
    <property type="term" value="F:mechanosensitive monoatomic ion channel activity"/>
    <property type="evidence" value="ECO:0007669"/>
    <property type="project" value="InterPro"/>
</dbReference>
<dbReference type="RefSeq" id="WP_093245417.1">
    <property type="nucleotide sequence ID" value="NZ_FNQF01000011.1"/>
</dbReference>
<evidence type="ECO:0000313" key="11">
    <source>
        <dbReference type="Proteomes" id="UP000198820"/>
    </source>
</evidence>
<evidence type="ECO:0000256" key="7">
    <source>
        <dbReference type="SAM" id="Phobius"/>
    </source>
</evidence>
<proteinExistence type="inferred from homology"/>
<dbReference type="InterPro" id="IPR045275">
    <property type="entry name" value="MscS_archaea/bacteria_type"/>
</dbReference>
<dbReference type="InterPro" id="IPR011066">
    <property type="entry name" value="MscS_channel_C_sf"/>
</dbReference>
<evidence type="ECO:0000313" key="10">
    <source>
        <dbReference type="EMBL" id="SEA71333.1"/>
    </source>
</evidence>
<keyword evidence="3" id="KW-1003">Cell membrane</keyword>
<keyword evidence="5 7" id="KW-1133">Transmembrane helix</keyword>
<dbReference type="STRING" id="908615.SAMN05421540_11113"/>
<evidence type="ECO:0000256" key="2">
    <source>
        <dbReference type="ARBA" id="ARBA00008017"/>
    </source>
</evidence>
<reference evidence="10 11" key="1">
    <citation type="submission" date="2016-10" db="EMBL/GenBank/DDBJ databases">
        <authorList>
            <person name="de Groot N.N."/>
        </authorList>
    </citation>
    <scope>NUCLEOTIDE SEQUENCE [LARGE SCALE GENOMIC DNA]</scope>
    <source>
        <strain evidence="10 11">DSM 23581</strain>
    </source>
</reference>
<dbReference type="GO" id="GO:0005886">
    <property type="term" value="C:plasma membrane"/>
    <property type="evidence" value="ECO:0007669"/>
    <property type="project" value="UniProtKB-SubCell"/>
</dbReference>
<feature type="transmembrane region" description="Helical" evidence="7">
    <location>
        <begin position="20"/>
        <end position="41"/>
    </location>
</feature>
<keyword evidence="4 7" id="KW-0812">Transmembrane</keyword>
<keyword evidence="6 7" id="KW-0472">Membrane</keyword>
<evidence type="ECO:0000256" key="3">
    <source>
        <dbReference type="ARBA" id="ARBA00022475"/>
    </source>
</evidence>
<dbReference type="Pfam" id="PF05552">
    <property type="entry name" value="MS_channel_1st_1"/>
    <property type="match status" value="1"/>
</dbReference>
<dbReference type="InterPro" id="IPR010920">
    <property type="entry name" value="LSM_dom_sf"/>
</dbReference>
<dbReference type="EMBL" id="FNQF01000011">
    <property type="protein sequence ID" value="SEA71333.1"/>
    <property type="molecule type" value="Genomic_DNA"/>
</dbReference>